<evidence type="ECO:0000313" key="4">
    <source>
        <dbReference type="Proteomes" id="UP000177912"/>
    </source>
</evidence>
<dbReference type="AlphaFoldDB" id="A0A1F5NVE2"/>
<dbReference type="EMBL" id="MFEI01000008">
    <property type="protein sequence ID" value="OGE81320.1"/>
    <property type="molecule type" value="Genomic_DNA"/>
</dbReference>
<keyword evidence="1" id="KW-1133">Transmembrane helix</keyword>
<proteinExistence type="predicted"/>
<dbReference type="STRING" id="1817822.A2826_02060"/>
<dbReference type="Gene3D" id="3.30.70.2650">
    <property type="match status" value="1"/>
</dbReference>
<gene>
    <name evidence="3" type="ORF">A2826_02060</name>
</gene>
<dbReference type="Pfam" id="PF20803">
    <property type="entry name" value="PaaX_M"/>
    <property type="match status" value="1"/>
</dbReference>
<name>A0A1F5NVE2_9BACT</name>
<comment type="caution">
    <text evidence="3">The sequence shown here is derived from an EMBL/GenBank/DDBJ whole genome shotgun (WGS) entry which is preliminary data.</text>
</comment>
<organism evidence="3 4">
    <name type="scientific">Candidatus Doudnabacteria bacterium RIFCSPHIGHO2_01_FULL_43_23</name>
    <dbReference type="NCBI Taxonomy" id="1817822"/>
    <lineage>
        <taxon>Bacteria</taxon>
        <taxon>Candidatus Doudnaibacteriota</taxon>
    </lineage>
</organism>
<accession>A0A1F5NVE2</accession>
<evidence type="ECO:0000313" key="3">
    <source>
        <dbReference type="EMBL" id="OGE81320.1"/>
    </source>
</evidence>
<dbReference type="Proteomes" id="UP000177912">
    <property type="component" value="Unassembled WGS sequence"/>
</dbReference>
<keyword evidence="1" id="KW-0812">Transmembrane</keyword>
<dbReference type="SUPFAM" id="SSF143430">
    <property type="entry name" value="TTP0101/SSO1404-like"/>
    <property type="match status" value="1"/>
</dbReference>
<feature type="transmembrane region" description="Helical" evidence="1">
    <location>
        <begin position="21"/>
        <end position="44"/>
    </location>
</feature>
<keyword evidence="1" id="KW-0472">Membrane</keyword>
<evidence type="ECO:0000256" key="1">
    <source>
        <dbReference type="SAM" id="Phobius"/>
    </source>
</evidence>
<protein>
    <recommendedName>
        <fullName evidence="2">Transcriptional repressor PaaX-like central Cas2-like domain-containing protein</fullName>
    </recommendedName>
</protein>
<evidence type="ECO:0000259" key="2">
    <source>
        <dbReference type="Pfam" id="PF20803"/>
    </source>
</evidence>
<dbReference type="InterPro" id="IPR048846">
    <property type="entry name" value="PaaX-like_central"/>
</dbReference>
<feature type="domain" description="Transcriptional repressor PaaX-like central Cas2-like" evidence="2">
    <location>
        <begin position="104"/>
        <end position="180"/>
    </location>
</feature>
<sequence length="188" mass="22450">MRKPRTGNKKSKEIAKTILQFIGMTVLVTSVIVFPGLAHVAQWLEESTRQSKPRVKKAFYDLQKRKMIKLVEDGQRWKLILTKKGEAQLKRYQLKELKIKRPLRWDGVWRIVMFDIPESSKYTRDFIRRKLNTLGFVAIQKSVFIHPFPCREIVEFFRDYYKLTNGELYVFEAKLIEGEKTLKRHFKL</sequence>
<reference evidence="3 4" key="1">
    <citation type="journal article" date="2016" name="Nat. Commun.">
        <title>Thousands of microbial genomes shed light on interconnected biogeochemical processes in an aquifer system.</title>
        <authorList>
            <person name="Anantharaman K."/>
            <person name="Brown C.T."/>
            <person name="Hug L.A."/>
            <person name="Sharon I."/>
            <person name="Castelle C.J."/>
            <person name="Probst A.J."/>
            <person name="Thomas B.C."/>
            <person name="Singh A."/>
            <person name="Wilkins M.J."/>
            <person name="Karaoz U."/>
            <person name="Brodie E.L."/>
            <person name="Williams K.H."/>
            <person name="Hubbard S.S."/>
            <person name="Banfield J.F."/>
        </authorList>
    </citation>
    <scope>NUCLEOTIDE SEQUENCE [LARGE SCALE GENOMIC DNA]</scope>
</reference>